<dbReference type="Pfam" id="PF00071">
    <property type="entry name" value="Ras"/>
    <property type="match status" value="1"/>
</dbReference>
<dbReference type="Gene3D" id="3.40.50.300">
    <property type="entry name" value="P-loop containing nucleotide triphosphate hydrolases"/>
    <property type="match status" value="1"/>
</dbReference>
<name>A0A8X6ITW4_NEPPI</name>
<accession>A0A8X6ITW4</accession>
<dbReference type="GO" id="GO:0003924">
    <property type="term" value="F:GTPase activity"/>
    <property type="evidence" value="ECO:0007669"/>
    <property type="project" value="InterPro"/>
</dbReference>
<comment type="caution">
    <text evidence="1">The sequence shown here is derived from an EMBL/GenBank/DDBJ whole genome shotgun (WGS) entry which is preliminary data.</text>
</comment>
<dbReference type="SUPFAM" id="SSF52540">
    <property type="entry name" value="P-loop containing nucleoside triphosphate hydrolases"/>
    <property type="match status" value="1"/>
</dbReference>
<dbReference type="InterPro" id="IPR001806">
    <property type="entry name" value="Small_GTPase"/>
</dbReference>
<sequence length="207" mass="23441">MSGGIAHNIFGESILTLHSEVQDALAEPQIFFRLAGSEYVGKSTLFNRFNDLGGNDYDDFTVIPRRNINAFYHHIPIVPPGRRPGVYLICADFEPAPQPEEEFAASFETPIPQMGAICFCMDVSDRTQIEVIYINAFLYAQNWQQNMPSTILIGTKIDERLEYDDCLTPGQGRRLASAIGAIRYIECSAWRKNGVRRVFRQILQMTL</sequence>
<dbReference type="AlphaFoldDB" id="A0A8X6ITW4"/>
<proteinExistence type="predicted"/>
<gene>
    <name evidence="1" type="ORF">NPIL_548991</name>
</gene>
<keyword evidence="2" id="KW-1185">Reference proteome</keyword>
<dbReference type="PRINTS" id="PR00449">
    <property type="entry name" value="RASTRNSFRMNG"/>
</dbReference>
<evidence type="ECO:0000313" key="1">
    <source>
        <dbReference type="EMBL" id="GFS59795.1"/>
    </source>
</evidence>
<reference evidence="1" key="1">
    <citation type="submission" date="2020-08" db="EMBL/GenBank/DDBJ databases">
        <title>Multicomponent nature underlies the extraordinary mechanical properties of spider dragline silk.</title>
        <authorList>
            <person name="Kono N."/>
            <person name="Nakamura H."/>
            <person name="Mori M."/>
            <person name="Yoshida Y."/>
            <person name="Ohtoshi R."/>
            <person name="Malay A.D."/>
            <person name="Moran D.A.P."/>
            <person name="Tomita M."/>
            <person name="Numata K."/>
            <person name="Arakawa K."/>
        </authorList>
    </citation>
    <scope>NUCLEOTIDE SEQUENCE</scope>
</reference>
<protein>
    <submittedName>
        <fullName evidence="1">Uncharacterized protein</fullName>
    </submittedName>
</protein>
<dbReference type="Proteomes" id="UP000887013">
    <property type="component" value="Unassembled WGS sequence"/>
</dbReference>
<evidence type="ECO:0000313" key="2">
    <source>
        <dbReference type="Proteomes" id="UP000887013"/>
    </source>
</evidence>
<dbReference type="InterPro" id="IPR027417">
    <property type="entry name" value="P-loop_NTPase"/>
</dbReference>
<dbReference type="EMBL" id="BMAW01047235">
    <property type="protein sequence ID" value="GFS59795.1"/>
    <property type="molecule type" value="Genomic_DNA"/>
</dbReference>
<dbReference type="GO" id="GO:0005525">
    <property type="term" value="F:GTP binding"/>
    <property type="evidence" value="ECO:0007669"/>
    <property type="project" value="InterPro"/>
</dbReference>
<organism evidence="1 2">
    <name type="scientific">Nephila pilipes</name>
    <name type="common">Giant wood spider</name>
    <name type="synonym">Nephila maculata</name>
    <dbReference type="NCBI Taxonomy" id="299642"/>
    <lineage>
        <taxon>Eukaryota</taxon>
        <taxon>Metazoa</taxon>
        <taxon>Ecdysozoa</taxon>
        <taxon>Arthropoda</taxon>
        <taxon>Chelicerata</taxon>
        <taxon>Arachnida</taxon>
        <taxon>Araneae</taxon>
        <taxon>Araneomorphae</taxon>
        <taxon>Entelegynae</taxon>
        <taxon>Araneoidea</taxon>
        <taxon>Nephilidae</taxon>
        <taxon>Nephila</taxon>
    </lineage>
</organism>